<accession>A0A0C3GJJ8</accession>
<organism evidence="1 2">
    <name type="scientific">Piloderma croceum (strain F 1598)</name>
    <dbReference type="NCBI Taxonomy" id="765440"/>
    <lineage>
        <taxon>Eukaryota</taxon>
        <taxon>Fungi</taxon>
        <taxon>Dikarya</taxon>
        <taxon>Basidiomycota</taxon>
        <taxon>Agaricomycotina</taxon>
        <taxon>Agaricomycetes</taxon>
        <taxon>Agaricomycetidae</taxon>
        <taxon>Atheliales</taxon>
        <taxon>Atheliaceae</taxon>
        <taxon>Piloderma</taxon>
    </lineage>
</organism>
<keyword evidence="2" id="KW-1185">Reference proteome</keyword>
<sequence length="69" mass="7739">MGAPLITPKLDKQLHLPRSRNGAPSVPCRTDKFETNFSILHGPQKAARFLVFRSAWWQWVAVCAGFETG</sequence>
<dbReference type="HOGENOM" id="CLU_2776777_0_0_1"/>
<reference evidence="1 2" key="1">
    <citation type="submission" date="2014-04" db="EMBL/GenBank/DDBJ databases">
        <authorList>
            <consortium name="DOE Joint Genome Institute"/>
            <person name="Kuo A."/>
            <person name="Tarkka M."/>
            <person name="Buscot F."/>
            <person name="Kohler A."/>
            <person name="Nagy L.G."/>
            <person name="Floudas D."/>
            <person name="Copeland A."/>
            <person name="Barry K.W."/>
            <person name="Cichocki N."/>
            <person name="Veneault-Fourrey C."/>
            <person name="LaButti K."/>
            <person name="Lindquist E.A."/>
            <person name="Lipzen A."/>
            <person name="Lundell T."/>
            <person name="Morin E."/>
            <person name="Murat C."/>
            <person name="Sun H."/>
            <person name="Tunlid A."/>
            <person name="Henrissat B."/>
            <person name="Grigoriev I.V."/>
            <person name="Hibbett D.S."/>
            <person name="Martin F."/>
            <person name="Nordberg H.P."/>
            <person name="Cantor M.N."/>
            <person name="Hua S.X."/>
        </authorList>
    </citation>
    <scope>NUCLEOTIDE SEQUENCE [LARGE SCALE GENOMIC DNA]</scope>
    <source>
        <strain evidence="1 2">F 1598</strain>
    </source>
</reference>
<name>A0A0C3GJJ8_PILCF</name>
<proteinExistence type="predicted"/>
<protein>
    <submittedName>
        <fullName evidence="1">Uncharacterized protein</fullName>
    </submittedName>
</protein>
<evidence type="ECO:0000313" key="1">
    <source>
        <dbReference type="EMBL" id="KIM91814.1"/>
    </source>
</evidence>
<dbReference type="EMBL" id="KN832970">
    <property type="protein sequence ID" value="KIM91814.1"/>
    <property type="molecule type" value="Genomic_DNA"/>
</dbReference>
<evidence type="ECO:0000313" key="2">
    <source>
        <dbReference type="Proteomes" id="UP000054166"/>
    </source>
</evidence>
<reference evidence="2" key="2">
    <citation type="submission" date="2015-01" db="EMBL/GenBank/DDBJ databases">
        <title>Evolutionary Origins and Diversification of the Mycorrhizal Mutualists.</title>
        <authorList>
            <consortium name="DOE Joint Genome Institute"/>
            <consortium name="Mycorrhizal Genomics Consortium"/>
            <person name="Kohler A."/>
            <person name="Kuo A."/>
            <person name="Nagy L.G."/>
            <person name="Floudas D."/>
            <person name="Copeland A."/>
            <person name="Barry K.W."/>
            <person name="Cichocki N."/>
            <person name="Veneault-Fourrey C."/>
            <person name="LaButti K."/>
            <person name="Lindquist E.A."/>
            <person name="Lipzen A."/>
            <person name="Lundell T."/>
            <person name="Morin E."/>
            <person name="Murat C."/>
            <person name="Riley R."/>
            <person name="Ohm R."/>
            <person name="Sun H."/>
            <person name="Tunlid A."/>
            <person name="Henrissat B."/>
            <person name="Grigoriev I.V."/>
            <person name="Hibbett D.S."/>
            <person name="Martin F."/>
        </authorList>
    </citation>
    <scope>NUCLEOTIDE SEQUENCE [LARGE SCALE GENOMIC DNA]</scope>
    <source>
        <strain evidence="2">F 1598</strain>
    </source>
</reference>
<gene>
    <name evidence="1" type="ORF">PILCRDRAFT_99590</name>
</gene>
<dbReference type="InParanoid" id="A0A0C3GJJ8"/>
<dbReference type="AlphaFoldDB" id="A0A0C3GJJ8"/>
<dbReference type="Proteomes" id="UP000054166">
    <property type="component" value="Unassembled WGS sequence"/>
</dbReference>